<dbReference type="SUPFAM" id="SSF53474">
    <property type="entry name" value="alpha/beta-Hydrolases"/>
    <property type="match status" value="1"/>
</dbReference>
<feature type="domain" description="Alpha/beta hydrolase fold-3" evidence="2">
    <location>
        <begin position="85"/>
        <end position="292"/>
    </location>
</feature>
<dbReference type="GO" id="GO:0016787">
    <property type="term" value="F:hydrolase activity"/>
    <property type="evidence" value="ECO:0007669"/>
    <property type="project" value="UniProtKB-KW"/>
</dbReference>
<reference evidence="4" key="1">
    <citation type="journal article" date="2019" name="Int. J. Syst. Evol. Microbiol.">
        <title>The Global Catalogue of Microorganisms (GCM) 10K type strain sequencing project: providing services to taxonomists for standard genome sequencing and annotation.</title>
        <authorList>
            <consortium name="The Broad Institute Genomics Platform"/>
            <consortium name="The Broad Institute Genome Sequencing Center for Infectious Disease"/>
            <person name="Wu L."/>
            <person name="Ma J."/>
        </authorList>
    </citation>
    <scope>NUCLEOTIDE SEQUENCE [LARGE SCALE GENOMIC DNA]</scope>
    <source>
        <strain evidence="4">CGMCC 1.12125</strain>
    </source>
</reference>
<dbReference type="PANTHER" id="PTHR48081">
    <property type="entry name" value="AB HYDROLASE SUPERFAMILY PROTEIN C4A8.06C"/>
    <property type="match status" value="1"/>
</dbReference>
<sequence>MKWDKIMTVAQPIDPEILPFASEFAAQMSEPGLSVHESRARYAELLTQQGDPETPVATKDMEIPTRHGSVGARLYTPKDPRPALLVYMHGGGFVVGGLDSLEVPLHALSHDAGVSVLSLDYALAPENMYPIALEQCQDALLWVEQNRKELGGTRHLAVGGDSAGGNIAAMLAHWARDNNAAQLDWQVLINPVLDFPAVDAAGTESHGLYGDSPMLNTEAMKGFNQLYFKDEKAKIGASPLLSDDLSGLPPAFIAAAECDALRDDSIAYAKKLADHGTPADLTVYEGMTHNFLVLTHASRTSRKFLSDLIEATTAWART</sequence>
<dbReference type="RefSeq" id="WP_344227249.1">
    <property type="nucleotide sequence ID" value="NZ_BAAALH010000001.1"/>
</dbReference>
<dbReference type="Pfam" id="PF07859">
    <property type="entry name" value="Abhydrolase_3"/>
    <property type="match status" value="1"/>
</dbReference>
<evidence type="ECO:0000313" key="4">
    <source>
        <dbReference type="Proteomes" id="UP001595965"/>
    </source>
</evidence>
<protein>
    <submittedName>
        <fullName evidence="3">Alpha/beta hydrolase</fullName>
    </submittedName>
</protein>
<evidence type="ECO:0000259" key="2">
    <source>
        <dbReference type="Pfam" id="PF07859"/>
    </source>
</evidence>
<accession>A0ABV8XYB7</accession>
<proteinExistence type="predicted"/>
<evidence type="ECO:0000256" key="1">
    <source>
        <dbReference type="ARBA" id="ARBA00022801"/>
    </source>
</evidence>
<dbReference type="Proteomes" id="UP001595965">
    <property type="component" value="Unassembled WGS sequence"/>
</dbReference>
<dbReference type="EMBL" id="JBHSEN010000002">
    <property type="protein sequence ID" value="MFC4429981.1"/>
    <property type="molecule type" value="Genomic_DNA"/>
</dbReference>
<dbReference type="InterPro" id="IPR029058">
    <property type="entry name" value="AB_hydrolase_fold"/>
</dbReference>
<dbReference type="InterPro" id="IPR013094">
    <property type="entry name" value="AB_hydrolase_3"/>
</dbReference>
<dbReference type="InterPro" id="IPR050300">
    <property type="entry name" value="GDXG_lipolytic_enzyme"/>
</dbReference>
<name>A0ABV8XYB7_9MICC</name>
<gene>
    <name evidence="3" type="ORF">ACFO0K_09835</name>
</gene>
<evidence type="ECO:0000313" key="3">
    <source>
        <dbReference type="EMBL" id="MFC4429981.1"/>
    </source>
</evidence>
<dbReference type="PANTHER" id="PTHR48081:SF8">
    <property type="entry name" value="ALPHA_BETA HYDROLASE FOLD-3 DOMAIN-CONTAINING PROTEIN-RELATED"/>
    <property type="match status" value="1"/>
</dbReference>
<organism evidence="3 4">
    <name type="scientific">Citricoccus alkalitolerans</name>
    <dbReference type="NCBI Taxonomy" id="246603"/>
    <lineage>
        <taxon>Bacteria</taxon>
        <taxon>Bacillati</taxon>
        <taxon>Actinomycetota</taxon>
        <taxon>Actinomycetes</taxon>
        <taxon>Micrococcales</taxon>
        <taxon>Micrococcaceae</taxon>
        <taxon>Citricoccus</taxon>
    </lineage>
</organism>
<comment type="caution">
    <text evidence="3">The sequence shown here is derived from an EMBL/GenBank/DDBJ whole genome shotgun (WGS) entry which is preliminary data.</text>
</comment>
<keyword evidence="1 3" id="KW-0378">Hydrolase</keyword>
<keyword evidence="4" id="KW-1185">Reference proteome</keyword>
<dbReference type="Gene3D" id="3.40.50.1820">
    <property type="entry name" value="alpha/beta hydrolase"/>
    <property type="match status" value="1"/>
</dbReference>